<dbReference type="AlphaFoldDB" id="A0A6J4PHL6"/>
<dbReference type="PANTHER" id="PTHR12835:SF5">
    <property type="entry name" value="BIOTIN--PROTEIN LIGASE"/>
    <property type="match status" value="1"/>
</dbReference>
<dbReference type="Gene3D" id="3.30.930.10">
    <property type="entry name" value="Bira Bifunctional Protein, Domain 2"/>
    <property type="match status" value="1"/>
</dbReference>
<dbReference type="Pfam" id="PF02237">
    <property type="entry name" value="BPL_C"/>
    <property type="match status" value="1"/>
</dbReference>
<dbReference type="InterPro" id="IPR003142">
    <property type="entry name" value="BPL_C"/>
</dbReference>
<feature type="domain" description="BPL/LPL catalytic" evidence="4">
    <location>
        <begin position="16"/>
        <end position="200"/>
    </location>
</feature>
<dbReference type="PROSITE" id="PS51733">
    <property type="entry name" value="BPL_LPL_CATALYTIC"/>
    <property type="match status" value="1"/>
</dbReference>
<dbReference type="Gene3D" id="2.30.30.100">
    <property type="match status" value="1"/>
</dbReference>
<evidence type="ECO:0000256" key="1">
    <source>
        <dbReference type="ARBA" id="ARBA00022598"/>
    </source>
</evidence>
<keyword evidence="2" id="KW-0092">Biotin</keyword>
<dbReference type="NCBIfam" id="TIGR00121">
    <property type="entry name" value="birA_ligase"/>
    <property type="match status" value="1"/>
</dbReference>
<evidence type="ECO:0000313" key="5">
    <source>
        <dbReference type="EMBL" id="CAA9414945.1"/>
    </source>
</evidence>
<evidence type="ECO:0000256" key="3">
    <source>
        <dbReference type="ARBA" id="ARBA00024227"/>
    </source>
</evidence>
<dbReference type="EC" id="6.3.4.15" evidence="3"/>
<dbReference type="GO" id="GO:0005737">
    <property type="term" value="C:cytoplasm"/>
    <property type="evidence" value="ECO:0007669"/>
    <property type="project" value="TreeGrafter"/>
</dbReference>
<dbReference type="CDD" id="cd16442">
    <property type="entry name" value="BPL"/>
    <property type="match status" value="1"/>
</dbReference>
<reference evidence="5" key="1">
    <citation type="submission" date="2020-02" db="EMBL/GenBank/DDBJ databases">
        <authorList>
            <person name="Meier V. D."/>
        </authorList>
    </citation>
    <scope>NUCLEOTIDE SEQUENCE</scope>
    <source>
        <strain evidence="5">AVDCRST_MAG75</strain>
    </source>
</reference>
<dbReference type="PANTHER" id="PTHR12835">
    <property type="entry name" value="BIOTIN PROTEIN LIGASE"/>
    <property type="match status" value="1"/>
</dbReference>
<sequence length="266" mass="28552">MPVNDPHDVDRLRQQLVVPGSLWQRLDLVAETGSTNADLAARARTGQATGAVLLTDYQSAGRGRQGRTWTAPAGSSIAMSLLVAPQGVPTTRWSWLPLLAGLAVVEALRRAADLPAVLKWPNDVLVGDRKICGILAERVETPTGPACVIGIGLNVHLTEAELPVPTATSLAVVKPERVPQRDTLVVTIGRAFELLFRHWETSDDDAAFAASYQDRCDTIGRRVRVLLPGDLTVEGTADAVDPHGRLVLLTDSGRQTFSAGDVVHLR</sequence>
<keyword evidence="1 5" id="KW-0436">Ligase</keyword>
<dbReference type="EMBL" id="CADCUO010000216">
    <property type="protein sequence ID" value="CAA9414945.1"/>
    <property type="molecule type" value="Genomic_DNA"/>
</dbReference>
<dbReference type="InterPro" id="IPR045864">
    <property type="entry name" value="aa-tRNA-synth_II/BPL/LPL"/>
</dbReference>
<proteinExistence type="predicted"/>
<accession>A0A6J4PHL6</accession>
<protein>
    <recommendedName>
        <fullName evidence="3">biotin--[biotin carboxyl-carrier protein] ligase</fullName>
        <ecNumber evidence="3">6.3.4.15</ecNumber>
    </recommendedName>
</protein>
<dbReference type="GO" id="GO:0004077">
    <property type="term" value="F:biotin--[biotin carboxyl-carrier protein] ligase activity"/>
    <property type="evidence" value="ECO:0007669"/>
    <property type="project" value="UniProtKB-EC"/>
</dbReference>
<dbReference type="InterPro" id="IPR004143">
    <property type="entry name" value="BPL_LPL_catalytic"/>
</dbReference>
<evidence type="ECO:0000259" key="4">
    <source>
        <dbReference type="PROSITE" id="PS51733"/>
    </source>
</evidence>
<organism evidence="5">
    <name type="scientific">uncultured Propionibacteriaceae bacterium</name>
    <dbReference type="NCBI Taxonomy" id="257457"/>
    <lineage>
        <taxon>Bacteria</taxon>
        <taxon>Bacillati</taxon>
        <taxon>Actinomycetota</taxon>
        <taxon>Actinomycetes</taxon>
        <taxon>Propionibacteriales</taxon>
        <taxon>Propionibacteriaceae</taxon>
        <taxon>environmental samples</taxon>
    </lineage>
</organism>
<name>A0A6J4PHL6_9ACTN</name>
<evidence type="ECO:0000256" key="2">
    <source>
        <dbReference type="ARBA" id="ARBA00023267"/>
    </source>
</evidence>
<gene>
    <name evidence="5" type="ORF">AVDCRST_MAG75-3033</name>
</gene>
<dbReference type="InterPro" id="IPR004408">
    <property type="entry name" value="Biotin_CoA_COase_ligase"/>
</dbReference>
<dbReference type="Pfam" id="PF03099">
    <property type="entry name" value="BPL_LplA_LipB"/>
    <property type="match status" value="1"/>
</dbReference>
<dbReference type="SUPFAM" id="SSF55681">
    <property type="entry name" value="Class II aaRS and biotin synthetases"/>
    <property type="match status" value="1"/>
</dbReference>